<keyword evidence="2" id="KW-0479">Metal-binding</keyword>
<evidence type="ECO:0000256" key="8">
    <source>
        <dbReference type="ARBA" id="ARBA00022932"/>
    </source>
</evidence>
<dbReference type="PANTHER" id="PTHR42648">
    <property type="entry name" value="TRANSPOSASE, PUTATIVE-RELATED"/>
    <property type="match status" value="1"/>
</dbReference>
<dbReference type="GO" id="GO:0006310">
    <property type="term" value="P:DNA recombination"/>
    <property type="evidence" value="ECO:0007669"/>
    <property type="project" value="UniProtKB-KW"/>
</dbReference>
<keyword evidence="1" id="KW-0540">Nuclease</keyword>
<keyword evidence="9" id="KW-0233">DNA recombination</keyword>
<evidence type="ECO:0000256" key="10">
    <source>
        <dbReference type="SAM" id="MobiDB-lite"/>
    </source>
</evidence>
<dbReference type="AlphaFoldDB" id="A0A699LCG0"/>
<feature type="region of interest" description="Disordered" evidence="10">
    <location>
        <begin position="84"/>
        <end position="163"/>
    </location>
</feature>
<evidence type="ECO:0000256" key="3">
    <source>
        <dbReference type="ARBA" id="ARBA00022759"/>
    </source>
</evidence>
<evidence type="ECO:0000256" key="5">
    <source>
        <dbReference type="ARBA" id="ARBA00022842"/>
    </source>
</evidence>
<evidence type="ECO:0000313" key="12">
    <source>
        <dbReference type="EMBL" id="GFB27368.1"/>
    </source>
</evidence>
<dbReference type="GO" id="GO:0046872">
    <property type="term" value="F:metal ion binding"/>
    <property type="evidence" value="ECO:0007669"/>
    <property type="project" value="UniProtKB-KW"/>
</dbReference>
<feature type="compositionally biased region" description="Polar residues" evidence="10">
    <location>
        <begin position="86"/>
        <end position="123"/>
    </location>
</feature>
<gene>
    <name evidence="12" type="ORF">Tci_699339</name>
</gene>
<feature type="compositionally biased region" description="Basic and acidic residues" evidence="10">
    <location>
        <begin position="151"/>
        <end position="162"/>
    </location>
</feature>
<keyword evidence="4" id="KW-0378">Hydrolase</keyword>
<dbReference type="InterPro" id="IPR036397">
    <property type="entry name" value="RNaseH_sf"/>
</dbReference>
<evidence type="ECO:0000256" key="7">
    <source>
        <dbReference type="ARBA" id="ARBA00022918"/>
    </source>
</evidence>
<dbReference type="GO" id="GO:0003964">
    <property type="term" value="F:RNA-directed DNA polymerase activity"/>
    <property type="evidence" value="ECO:0007669"/>
    <property type="project" value="UniProtKB-KW"/>
</dbReference>
<dbReference type="SUPFAM" id="SSF53098">
    <property type="entry name" value="Ribonuclease H-like"/>
    <property type="match status" value="1"/>
</dbReference>
<name>A0A699LCG0_TANCI</name>
<keyword evidence="8" id="KW-0239">DNA-directed DNA polymerase</keyword>
<dbReference type="GO" id="GO:0016787">
    <property type="term" value="F:hydrolase activity"/>
    <property type="evidence" value="ECO:0007669"/>
    <property type="project" value="UniProtKB-KW"/>
</dbReference>
<comment type="caution">
    <text evidence="12">The sequence shown here is derived from an EMBL/GenBank/DDBJ whole genome shotgun (WGS) entry which is preliminary data.</text>
</comment>
<evidence type="ECO:0000259" key="11">
    <source>
        <dbReference type="Pfam" id="PF13976"/>
    </source>
</evidence>
<dbReference type="InterPro" id="IPR012337">
    <property type="entry name" value="RNaseH-like_sf"/>
</dbReference>
<evidence type="ECO:0000256" key="9">
    <source>
        <dbReference type="ARBA" id="ARBA00023172"/>
    </source>
</evidence>
<keyword evidence="8" id="KW-0548">Nucleotidyltransferase</keyword>
<accession>A0A699LCG0</accession>
<keyword evidence="5" id="KW-0460">Magnesium</keyword>
<proteinExistence type="predicted"/>
<evidence type="ECO:0000256" key="2">
    <source>
        <dbReference type="ARBA" id="ARBA00022723"/>
    </source>
</evidence>
<keyword evidence="8" id="KW-0808">Transferase</keyword>
<protein>
    <submittedName>
        <fullName evidence="12">Retrovirus-related Pol polyprotein from transposon TNT 1-94</fullName>
    </submittedName>
</protein>
<keyword evidence="7" id="KW-0695">RNA-directed DNA polymerase</keyword>
<keyword evidence="3" id="KW-0255">Endonuclease</keyword>
<dbReference type="Pfam" id="PF13976">
    <property type="entry name" value="gag_pre-integrs"/>
    <property type="match status" value="1"/>
</dbReference>
<dbReference type="InterPro" id="IPR039537">
    <property type="entry name" value="Retrotran_Ty1/copia-like"/>
</dbReference>
<dbReference type="GO" id="GO:0003887">
    <property type="term" value="F:DNA-directed DNA polymerase activity"/>
    <property type="evidence" value="ECO:0007669"/>
    <property type="project" value="UniProtKB-KW"/>
</dbReference>
<evidence type="ECO:0000256" key="1">
    <source>
        <dbReference type="ARBA" id="ARBA00022722"/>
    </source>
</evidence>
<keyword evidence="6" id="KW-0229">DNA integration</keyword>
<feature type="non-terminal residue" evidence="12">
    <location>
        <position position="519"/>
    </location>
</feature>
<organism evidence="12">
    <name type="scientific">Tanacetum cinerariifolium</name>
    <name type="common">Dalmatian daisy</name>
    <name type="synonym">Chrysanthemum cinerariifolium</name>
    <dbReference type="NCBI Taxonomy" id="118510"/>
    <lineage>
        <taxon>Eukaryota</taxon>
        <taxon>Viridiplantae</taxon>
        <taxon>Streptophyta</taxon>
        <taxon>Embryophyta</taxon>
        <taxon>Tracheophyta</taxon>
        <taxon>Spermatophyta</taxon>
        <taxon>Magnoliopsida</taxon>
        <taxon>eudicotyledons</taxon>
        <taxon>Gunneridae</taxon>
        <taxon>Pentapetalae</taxon>
        <taxon>asterids</taxon>
        <taxon>campanulids</taxon>
        <taxon>Asterales</taxon>
        <taxon>Asteraceae</taxon>
        <taxon>Asteroideae</taxon>
        <taxon>Anthemideae</taxon>
        <taxon>Anthemidinae</taxon>
        <taxon>Tanacetum</taxon>
    </lineage>
</organism>
<reference evidence="12" key="1">
    <citation type="journal article" date="2019" name="Sci. Rep.">
        <title>Draft genome of Tanacetum cinerariifolium, the natural source of mosquito coil.</title>
        <authorList>
            <person name="Yamashiro T."/>
            <person name="Shiraishi A."/>
            <person name="Satake H."/>
            <person name="Nakayama K."/>
        </authorList>
    </citation>
    <scope>NUCLEOTIDE SEQUENCE</scope>
</reference>
<dbReference type="InterPro" id="IPR025724">
    <property type="entry name" value="GAG-pre-integrase_dom"/>
</dbReference>
<feature type="domain" description="GAG-pre-integrase" evidence="11">
    <location>
        <begin position="369"/>
        <end position="441"/>
    </location>
</feature>
<evidence type="ECO:0000256" key="4">
    <source>
        <dbReference type="ARBA" id="ARBA00022801"/>
    </source>
</evidence>
<dbReference type="GO" id="GO:0015074">
    <property type="term" value="P:DNA integration"/>
    <property type="evidence" value="ECO:0007669"/>
    <property type="project" value="UniProtKB-KW"/>
</dbReference>
<dbReference type="PANTHER" id="PTHR42648:SF11">
    <property type="entry name" value="TRANSPOSON TY4-P GAG-POL POLYPROTEIN"/>
    <property type="match status" value="1"/>
</dbReference>
<dbReference type="EMBL" id="BKCJ010590534">
    <property type="protein sequence ID" value="GFB27368.1"/>
    <property type="molecule type" value="Genomic_DNA"/>
</dbReference>
<dbReference type="GO" id="GO:0004519">
    <property type="term" value="F:endonuclease activity"/>
    <property type="evidence" value="ECO:0007669"/>
    <property type="project" value="UniProtKB-KW"/>
</dbReference>
<dbReference type="Gene3D" id="3.30.420.10">
    <property type="entry name" value="Ribonuclease H-like superfamily/Ribonuclease H"/>
    <property type="match status" value="1"/>
</dbReference>
<feature type="region of interest" description="Disordered" evidence="10">
    <location>
        <begin position="236"/>
        <end position="255"/>
    </location>
</feature>
<evidence type="ECO:0000256" key="6">
    <source>
        <dbReference type="ARBA" id="ARBA00022908"/>
    </source>
</evidence>
<sequence>MQLFKKVSDQKDNTQDLSANTKFAKQPIVENLPKIGKTNALSKLVTSNSVSTPQEPKSVNNDKVIAPGMFRISPDKVSREAKTVPNAVSASARTKPITVSQPPVITKKNVNSNLNGLSSTGVDNTKIRRPQPMSNTKNDRVPSASKSSRNKNKEAKVEEHHRNLLLSKNNKHVSSLCNNSKIDSQDVISKVVYAMCKKCLISIKHDKCLSNYVSGKISCGKNQKAKVSIKEIQKKYQPKASKPKNVGTRESLATPKPRKPRFLFRWSPTSRLFDQDGKLVAFSKSESQVNCSNDDNACCSKHMTGNLKLLINFVWKFLGTVRFENDHVAAILGFGQFYDSDLEVAFRRNACFVRNLEGVDLLKGDRSTNLYTINLHEMASASLICLMARASSTKSWLCHQQLSHLNFDTINDLARNELVTGLSKFKYHKEHLCPSCEQEKSKRASHPPKLVLNSKQRLHLLHMDLCGPMRIASINGKRCVLVIVDDYSRYTWVQFLRSKDEAPEVIKTFLKRIIVLLQS</sequence>
<dbReference type="GO" id="GO:0003676">
    <property type="term" value="F:nucleic acid binding"/>
    <property type="evidence" value="ECO:0007669"/>
    <property type="project" value="InterPro"/>
</dbReference>